<evidence type="ECO:0000313" key="4">
    <source>
        <dbReference type="EMBL" id="KAJ8907859.1"/>
    </source>
</evidence>
<keyword evidence="5" id="KW-1185">Reference proteome</keyword>
<feature type="domain" description="ClpA/ClpB AAA lid" evidence="3">
    <location>
        <begin position="163"/>
        <end position="221"/>
    </location>
</feature>
<dbReference type="GO" id="GO:0005524">
    <property type="term" value="F:ATP binding"/>
    <property type="evidence" value="ECO:0007669"/>
    <property type="project" value="UniProtKB-KW"/>
</dbReference>
<proteinExistence type="predicted"/>
<dbReference type="Pfam" id="PF17871">
    <property type="entry name" value="AAA_lid_9"/>
    <property type="match status" value="1"/>
</dbReference>
<dbReference type="SUPFAM" id="SSF52540">
    <property type="entry name" value="P-loop containing nucleoside triphosphate hydrolases"/>
    <property type="match status" value="1"/>
</dbReference>
<reference evidence="4 5" key="1">
    <citation type="journal article" date="2023" name="Nat. Commun.">
        <title>Origin of minicircular mitochondrial genomes in red algae.</title>
        <authorList>
            <person name="Lee Y."/>
            <person name="Cho C.H."/>
            <person name="Lee Y.M."/>
            <person name="Park S.I."/>
            <person name="Yang J.H."/>
            <person name="West J.A."/>
            <person name="Bhattacharya D."/>
            <person name="Yoon H.S."/>
        </authorList>
    </citation>
    <scope>NUCLEOTIDE SEQUENCE [LARGE SCALE GENOMIC DNA]</scope>
    <source>
        <strain evidence="4 5">CCMP1338</strain>
        <tissue evidence="4">Whole cell</tissue>
    </source>
</reference>
<evidence type="ECO:0000313" key="5">
    <source>
        <dbReference type="Proteomes" id="UP001157974"/>
    </source>
</evidence>
<dbReference type="AlphaFoldDB" id="A0AAV8UZD6"/>
<dbReference type="InterPro" id="IPR041546">
    <property type="entry name" value="ClpA/ClpB_AAA_lid"/>
</dbReference>
<evidence type="ECO:0000259" key="3">
    <source>
        <dbReference type="Pfam" id="PF17871"/>
    </source>
</evidence>
<evidence type="ECO:0000256" key="2">
    <source>
        <dbReference type="ARBA" id="ARBA00022840"/>
    </source>
</evidence>
<name>A0AAV8UZD6_9RHOD</name>
<comment type="caution">
    <text evidence="4">The sequence shown here is derived from an EMBL/GenBank/DDBJ whole genome shotgun (WGS) entry which is preliminary data.</text>
</comment>
<dbReference type="EMBL" id="JAMWBK010000002">
    <property type="protein sequence ID" value="KAJ8907859.1"/>
    <property type="molecule type" value="Genomic_DNA"/>
</dbReference>
<dbReference type="Gene3D" id="1.10.8.60">
    <property type="match status" value="1"/>
</dbReference>
<dbReference type="Gene3D" id="3.40.50.300">
    <property type="entry name" value="P-loop containing nucleotide triphosphate hydrolases"/>
    <property type="match status" value="1"/>
</dbReference>
<protein>
    <recommendedName>
        <fullName evidence="3">ClpA/ClpB AAA lid domain-containing protein</fullName>
    </recommendedName>
</protein>
<accession>A0AAV8UZD6</accession>
<dbReference type="InterPro" id="IPR027417">
    <property type="entry name" value="P-loop_NTPase"/>
</dbReference>
<keyword evidence="1" id="KW-0547">Nucleotide-binding</keyword>
<keyword evidence="2" id="KW-0067">ATP-binding</keyword>
<gene>
    <name evidence="4" type="ORF">NDN08_007963</name>
</gene>
<evidence type="ECO:0000256" key="1">
    <source>
        <dbReference type="ARBA" id="ARBA00022741"/>
    </source>
</evidence>
<organism evidence="4 5">
    <name type="scientific">Rhodosorus marinus</name>
    <dbReference type="NCBI Taxonomy" id="101924"/>
    <lineage>
        <taxon>Eukaryota</taxon>
        <taxon>Rhodophyta</taxon>
        <taxon>Stylonematophyceae</taxon>
        <taxon>Stylonematales</taxon>
        <taxon>Stylonemataceae</taxon>
        <taxon>Rhodosorus</taxon>
    </lineage>
</organism>
<sequence length="317" mass="34982">MANVGVRWGADTRDVVVVGRELELKAISIELGAGKSVLVVGEPGTGRRSIVHATEKVVELNWSKLAAEAGSFEEFLTMLESHLNESDNVFINGLDLLLALSEHPTLLYEDVFVVHGVPTVHELIRKTINHPRKVLVGTISEKELERTTHVTGRVKVVRLSPMSVERTVDVLRKKREEYELKFNVLVSENALETAVNVTESYMPSGLQPLKAVDVLLAACKVAVGGNRRVTDESVLCVVSAWTRIPRERLRDTKGHRQKKVLKRVVSVGNLKRASSMFEGGAEDHLARTRTPIIGASRLSRAAEEFSISPEPKAVAFM</sequence>
<dbReference type="Proteomes" id="UP001157974">
    <property type="component" value="Unassembled WGS sequence"/>
</dbReference>